<dbReference type="RefSeq" id="WP_013504933.1">
    <property type="nucleotide sequence ID" value="NC_014836.1"/>
</dbReference>
<reference evidence="2 3" key="1">
    <citation type="submission" date="2010-12" db="EMBL/GenBank/DDBJ databases">
        <title>Complete sequence of Desulfurispirillum indicum S5.</title>
        <authorList>
            <consortium name="US DOE Joint Genome Institute"/>
            <person name="Lucas S."/>
            <person name="Copeland A."/>
            <person name="Lapidus A."/>
            <person name="Cheng J.-F."/>
            <person name="Goodwin L."/>
            <person name="Pitluck S."/>
            <person name="Chertkov O."/>
            <person name="Held B."/>
            <person name="Detter J.C."/>
            <person name="Han C."/>
            <person name="Tapia R."/>
            <person name="Land M."/>
            <person name="Hauser L."/>
            <person name="Kyrpides N."/>
            <person name="Ivanova N."/>
            <person name="Mikhailova N."/>
            <person name="Haggblom M."/>
            <person name="Rauschenbach I."/>
            <person name="Bini E."/>
            <person name="Woyke T."/>
        </authorList>
    </citation>
    <scope>NUCLEOTIDE SEQUENCE [LARGE SCALE GENOMIC DNA]</scope>
    <source>
        <strain evidence="3">ATCC BAA-1389 / DSM 22839 / S5</strain>
    </source>
</reference>
<dbReference type="Pfam" id="PF01755">
    <property type="entry name" value="Glyco_transf_25"/>
    <property type="match status" value="1"/>
</dbReference>
<proteinExistence type="predicted"/>
<dbReference type="EMBL" id="CP002432">
    <property type="protein sequence ID" value="ADU65044.1"/>
    <property type="molecule type" value="Genomic_DNA"/>
</dbReference>
<dbReference type="OrthoDB" id="9816113at2"/>
<keyword evidence="3" id="KW-1185">Reference proteome</keyword>
<organism evidence="2 3">
    <name type="scientific">Desulfurispirillum indicum (strain ATCC BAA-1389 / DSM 22839 / S5)</name>
    <dbReference type="NCBI Taxonomy" id="653733"/>
    <lineage>
        <taxon>Bacteria</taxon>
        <taxon>Pseudomonadati</taxon>
        <taxon>Chrysiogenota</taxon>
        <taxon>Chrysiogenia</taxon>
        <taxon>Chrysiogenales</taxon>
        <taxon>Chrysiogenaceae</taxon>
        <taxon>Desulfurispirillum</taxon>
    </lineage>
</organism>
<dbReference type="InParanoid" id="E6W6P4"/>
<accession>E6W6P4</accession>
<gene>
    <name evidence="2" type="ordered locus">Selin_0288</name>
</gene>
<feature type="domain" description="Glycosyl transferase family 25" evidence="1">
    <location>
        <begin position="6"/>
        <end position="178"/>
    </location>
</feature>
<dbReference type="HOGENOM" id="CLU_071269_3_1_0"/>
<dbReference type="AlphaFoldDB" id="E6W6P4"/>
<dbReference type="InterPro" id="IPR002654">
    <property type="entry name" value="Glyco_trans_25"/>
</dbReference>
<evidence type="ECO:0000313" key="3">
    <source>
        <dbReference type="Proteomes" id="UP000002572"/>
    </source>
</evidence>
<dbReference type="STRING" id="653733.Selin_0288"/>
<evidence type="ECO:0000313" key="2">
    <source>
        <dbReference type="EMBL" id="ADU65044.1"/>
    </source>
</evidence>
<keyword evidence="2" id="KW-0808">Transferase</keyword>
<dbReference type="CDD" id="cd06532">
    <property type="entry name" value="Glyco_transf_25"/>
    <property type="match status" value="1"/>
</dbReference>
<name>E6W6P4_DESIS</name>
<sequence length="248" mass="28719">MNRQLPVFVISLVSSEKRRKSSTELLLSQGISFEFIDAIDGRKDRHPLLDRFRPDKFLVRHGRPSAPGEAGCYASHFLAWQKCVELNCPIIVFEDDFAVRDHIYDIFSFLPDLMSYYPFIRLEDNDPVLHKKIKQFGDYTLVRFLRIPQRATCYAISPFAAAAFIKASKEFVYPVDVFVRHQNIHKIPIYGLLPYPVYPADPSGNYSEIGNRHKDKGPLWCKLTRLFFKLKNITLNVITNIRHSLNGL</sequence>
<dbReference type="KEGG" id="din:Selin_0288"/>
<dbReference type="Proteomes" id="UP000002572">
    <property type="component" value="Chromosome"/>
</dbReference>
<evidence type="ECO:0000259" key="1">
    <source>
        <dbReference type="Pfam" id="PF01755"/>
    </source>
</evidence>
<dbReference type="eggNOG" id="COG3306">
    <property type="taxonomic scope" value="Bacteria"/>
</dbReference>
<dbReference type="GO" id="GO:0016740">
    <property type="term" value="F:transferase activity"/>
    <property type="evidence" value="ECO:0007669"/>
    <property type="project" value="UniProtKB-KW"/>
</dbReference>
<protein>
    <submittedName>
        <fullName evidence="2">Glycosyl transferase family 25</fullName>
    </submittedName>
</protein>